<reference evidence="3" key="1">
    <citation type="submission" date="2021-06" db="EMBL/GenBank/DDBJ databases">
        <authorList>
            <person name="Kallberg Y."/>
            <person name="Tangrot J."/>
            <person name="Rosling A."/>
        </authorList>
    </citation>
    <scope>NUCLEOTIDE SEQUENCE</scope>
    <source>
        <strain evidence="3">BR232B</strain>
    </source>
</reference>
<sequence>MDSLSVNVNRIGTSVINNYTWLIRQFSCIEKLAPKPQCLHSPQWTCNACVVDDNGVSYIPVSWRVKLHPNGNAESVSNNISCYLETIFPGDAQTSARVNVNFYIGFYIPVQQGERRTIRLVKRRSERHDFLKVKPAWGWPNFCSKTLLTADASNGNNSVEDAETLLPPKLQYSVEDDTLIVHVVIITPNPGDDVDDLESQFAAMKIRSSVVPYVQTLNNSTFSDIKFSVEGRTIHAHQVILAERSHYFKTLIKNDWKQEIKEGQPVTIEDVDYDTFHSILYYLYAGRLVDITGETQIEKVNKLQKLFKDADLRKTLEIDAMHELIDMIFAQLASLIDMDTWDMLLRFSWDRDIIQLRKAVYRFAKRNWNTVRESEAFKDILRDANVDLIEEFISQIKPE</sequence>
<dbReference type="Proteomes" id="UP000789739">
    <property type="component" value="Unassembled WGS sequence"/>
</dbReference>
<dbReference type="PROSITE" id="PS50144">
    <property type="entry name" value="MATH"/>
    <property type="match status" value="1"/>
</dbReference>
<dbReference type="CDD" id="cd18186">
    <property type="entry name" value="BTB_POZ_ZBTB_KLHL-like"/>
    <property type="match status" value="1"/>
</dbReference>
<feature type="domain" description="MATH" evidence="2">
    <location>
        <begin position="16"/>
        <end position="170"/>
    </location>
</feature>
<keyword evidence="4" id="KW-1185">Reference proteome</keyword>
<dbReference type="PROSITE" id="PS50097">
    <property type="entry name" value="BTB"/>
    <property type="match status" value="1"/>
</dbReference>
<organism evidence="3 4">
    <name type="scientific">Paraglomus brasilianum</name>
    <dbReference type="NCBI Taxonomy" id="144538"/>
    <lineage>
        <taxon>Eukaryota</taxon>
        <taxon>Fungi</taxon>
        <taxon>Fungi incertae sedis</taxon>
        <taxon>Mucoromycota</taxon>
        <taxon>Glomeromycotina</taxon>
        <taxon>Glomeromycetes</taxon>
        <taxon>Paraglomerales</taxon>
        <taxon>Paraglomeraceae</taxon>
        <taxon>Paraglomus</taxon>
    </lineage>
</organism>
<comment type="caution">
    <text evidence="3">The sequence shown here is derived from an EMBL/GenBank/DDBJ whole genome shotgun (WGS) entry which is preliminary data.</text>
</comment>
<dbReference type="SUPFAM" id="SSF49599">
    <property type="entry name" value="TRAF domain-like"/>
    <property type="match status" value="1"/>
</dbReference>
<gene>
    <name evidence="3" type="ORF">PBRASI_LOCUS8529</name>
</gene>
<dbReference type="InterPro" id="IPR000210">
    <property type="entry name" value="BTB/POZ_dom"/>
</dbReference>
<dbReference type="InterPro" id="IPR002083">
    <property type="entry name" value="MATH/TRAF_dom"/>
</dbReference>
<dbReference type="Gene3D" id="3.30.710.10">
    <property type="entry name" value="Potassium Channel Kv1.1, Chain A"/>
    <property type="match status" value="1"/>
</dbReference>
<feature type="domain" description="BTB" evidence="1">
    <location>
        <begin position="223"/>
        <end position="288"/>
    </location>
</feature>
<proteinExistence type="predicted"/>
<evidence type="ECO:0000259" key="1">
    <source>
        <dbReference type="PROSITE" id="PS50097"/>
    </source>
</evidence>
<dbReference type="SMART" id="SM00225">
    <property type="entry name" value="BTB"/>
    <property type="match status" value="1"/>
</dbReference>
<protein>
    <submittedName>
        <fullName evidence="3">1267_t:CDS:1</fullName>
    </submittedName>
</protein>
<dbReference type="SUPFAM" id="SSF54695">
    <property type="entry name" value="POZ domain"/>
    <property type="match status" value="1"/>
</dbReference>
<name>A0A9N9CWK4_9GLOM</name>
<dbReference type="Pfam" id="PF00651">
    <property type="entry name" value="BTB"/>
    <property type="match status" value="1"/>
</dbReference>
<dbReference type="AlphaFoldDB" id="A0A9N9CWK4"/>
<accession>A0A9N9CWK4</accession>
<dbReference type="GO" id="GO:0030163">
    <property type="term" value="P:protein catabolic process"/>
    <property type="evidence" value="ECO:0007669"/>
    <property type="project" value="UniProtKB-ARBA"/>
</dbReference>
<dbReference type="PANTHER" id="PTHR24413">
    <property type="entry name" value="SPECKLE-TYPE POZ PROTEIN"/>
    <property type="match status" value="1"/>
</dbReference>
<dbReference type="InterPro" id="IPR008974">
    <property type="entry name" value="TRAF-like"/>
</dbReference>
<dbReference type="Gene3D" id="2.60.210.10">
    <property type="entry name" value="Apoptosis, Tumor Necrosis Factor Receptor Associated Protein 2, Chain A"/>
    <property type="match status" value="1"/>
</dbReference>
<dbReference type="EMBL" id="CAJVPI010001549">
    <property type="protein sequence ID" value="CAG8617794.1"/>
    <property type="molecule type" value="Genomic_DNA"/>
</dbReference>
<dbReference type="InterPro" id="IPR011333">
    <property type="entry name" value="SKP1/BTB/POZ_sf"/>
</dbReference>
<evidence type="ECO:0000313" key="4">
    <source>
        <dbReference type="Proteomes" id="UP000789739"/>
    </source>
</evidence>
<dbReference type="CDD" id="cd00121">
    <property type="entry name" value="MATH"/>
    <property type="match status" value="1"/>
</dbReference>
<dbReference type="OrthoDB" id="1022638at2759"/>
<evidence type="ECO:0000313" key="3">
    <source>
        <dbReference type="EMBL" id="CAG8617794.1"/>
    </source>
</evidence>
<evidence type="ECO:0000259" key="2">
    <source>
        <dbReference type="PROSITE" id="PS50144"/>
    </source>
</evidence>
<dbReference type="Pfam" id="PF22486">
    <property type="entry name" value="MATH_2"/>
    <property type="match status" value="1"/>
</dbReference>